<organism evidence="1 2">
    <name type="scientific">Myriangium duriaei CBS 260.36</name>
    <dbReference type="NCBI Taxonomy" id="1168546"/>
    <lineage>
        <taxon>Eukaryota</taxon>
        <taxon>Fungi</taxon>
        <taxon>Dikarya</taxon>
        <taxon>Ascomycota</taxon>
        <taxon>Pezizomycotina</taxon>
        <taxon>Dothideomycetes</taxon>
        <taxon>Dothideomycetidae</taxon>
        <taxon>Myriangiales</taxon>
        <taxon>Myriangiaceae</taxon>
        <taxon>Myriangium</taxon>
    </lineage>
</organism>
<dbReference type="InterPro" id="IPR053204">
    <property type="entry name" value="Oxopyrrolidines_Biosynth-assoc"/>
</dbReference>
<comment type="caution">
    <text evidence="1">The sequence shown here is derived from an EMBL/GenBank/DDBJ whole genome shotgun (WGS) entry which is preliminary data.</text>
</comment>
<dbReference type="Pfam" id="PF12311">
    <property type="entry name" value="DUF3632"/>
    <property type="match status" value="1"/>
</dbReference>
<accession>A0A9P4MIS3</accession>
<evidence type="ECO:0000313" key="1">
    <source>
        <dbReference type="EMBL" id="KAF2149066.1"/>
    </source>
</evidence>
<dbReference type="EMBL" id="ML996092">
    <property type="protein sequence ID" value="KAF2149066.1"/>
    <property type="molecule type" value="Genomic_DNA"/>
</dbReference>
<gene>
    <name evidence="1" type="ORF">K461DRAFT_282539</name>
</gene>
<dbReference type="InterPro" id="IPR022085">
    <property type="entry name" value="OpdG"/>
</dbReference>
<evidence type="ECO:0000313" key="2">
    <source>
        <dbReference type="Proteomes" id="UP000799439"/>
    </source>
</evidence>
<proteinExistence type="predicted"/>
<protein>
    <submittedName>
        <fullName evidence="1">Uncharacterized protein</fullName>
    </submittedName>
</protein>
<dbReference type="Proteomes" id="UP000799439">
    <property type="component" value="Unassembled WGS sequence"/>
</dbReference>
<dbReference type="OrthoDB" id="3350591at2759"/>
<name>A0A9P4MIS3_9PEZI</name>
<dbReference type="PANTHER" id="PTHR38797">
    <property type="entry name" value="NUCLEAR PORE COMPLEX PROTEIN NUP85-RELATED"/>
    <property type="match status" value="1"/>
</dbReference>
<dbReference type="PANTHER" id="PTHR38797:SF4">
    <property type="entry name" value="NUCLEAR PORE COMPLEX PROTEIN NUP85"/>
    <property type="match status" value="1"/>
</dbReference>
<sequence>MIDNSIDLEAIGRHDSGQAKAIDQLIQAIVNGDRQISQAAQEISKIVIKQSEAYFTARSSDPATEYSPSSGKAGPAGWQEHIWDYLGRSSMVIPVDHPGHASLVSLLLELQKLPKSSVRAHTADGEIYDVELWTLTKANHYSHLQQDLWQLAYLDFQSEFAASPEDCKRFVNYSAFLARLLAAGVVDTTRIFDFTTREFRTTDPTRRTSGFDEYETRVAATAQWVFQAGPAVFEMCEKSAVAEPGGFWWTRTTWENMKTKFNAVAGSSKYTQATRDTAARAVARMEAIEREGVTTDVVGLLEFHAQAGAEDDEENEDGEVAE</sequence>
<reference evidence="1" key="1">
    <citation type="journal article" date="2020" name="Stud. Mycol.">
        <title>101 Dothideomycetes genomes: a test case for predicting lifestyles and emergence of pathogens.</title>
        <authorList>
            <person name="Haridas S."/>
            <person name="Albert R."/>
            <person name="Binder M."/>
            <person name="Bloem J."/>
            <person name="Labutti K."/>
            <person name="Salamov A."/>
            <person name="Andreopoulos B."/>
            <person name="Baker S."/>
            <person name="Barry K."/>
            <person name="Bills G."/>
            <person name="Bluhm B."/>
            <person name="Cannon C."/>
            <person name="Castanera R."/>
            <person name="Culley D."/>
            <person name="Daum C."/>
            <person name="Ezra D."/>
            <person name="Gonzalez J."/>
            <person name="Henrissat B."/>
            <person name="Kuo A."/>
            <person name="Liang C."/>
            <person name="Lipzen A."/>
            <person name="Lutzoni F."/>
            <person name="Magnuson J."/>
            <person name="Mondo S."/>
            <person name="Nolan M."/>
            <person name="Ohm R."/>
            <person name="Pangilinan J."/>
            <person name="Park H.-J."/>
            <person name="Ramirez L."/>
            <person name="Alfaro M."/>
            <person name="Sun H."/>
            <person name="Tritt A."/>
            <person name="Yoshinaga Y."/>
            <person name="Zwiers L.-H."/>
            <person name="Turgeon B."/>
            <person name="Goodwin S."/>
            <person name="Spatafora J."/>
            <person name="Crous P."/>
            <person name="Grigoriev I."/>
        </authorList>
    </citation>
    <scope>NUCLEOTIDE SEQUENCE</scope>
    <source>
        <strain evidence="1">CBS 260.36</strain>
    </source>
</reference>
<dbReference type="AlphaFoldDB" id="A0A9P4MIS3"/>
<keyword evidence="2" id="KW-1185">Reference proteome</keyword>